<sequence>MCATLAAVIIRVSEARVRPERFAAFRDVIVSAVREFPGRYPGLVDHEVLLAPPDSLLYVSRWRTEEDLVDYAGEHWRDQPVVLPGEDDYLLQPLQVRHFVRASL</sequence>
<accession>A0A5P8KHS7</accession>
<dbReference type="Proteomes" id="UP000327294">
    <property type="component" value="Chromosome"/>
</dbReference>
<dbReference type="KEGG" id="sphv:F9278_00625"/>
<dbReference type="SUPFAM" id="SSF54909">
    <property type="entry name" value="Dimeric alpha+beta barrel"/>
    <property type="match status" value="1"/>
</dbReference>
<dbReference type="EMBL" id="CP045096">
    <property type="protein sequence ID" value="QFR02289.1"/>
    <property type="molecule type" value="Genomic_DNA"/>
</dbReference>
<dbReference type="InterPro" id="IPR011008">
    <property type="entry name" value="Dimeric_a/b-barrel"/>
</dbReference>
<protein>
    <recommendedName>
        <fullName evidence="1">ABM domain-containing protein</fullName>
    </recommendedName>
</protein>
<feature type="domain" description="ABM" evidence="1">
    <location>
        <begin position="9"/>
        <end position="70"/>
    </location>
</feature>
<keyword evidence="3" id="KW-1185">Reference proteome</keyword>
<reference evidence="2 3" key="1">
    <citation type="submission" date="2019-10" db="EMBL/GenBank/DDBJ databases">
        <title>Streptomyces sp. strain GY16 isolated from leaves of Broussonetia papyrifera.</title>
        <authorList>
            <person name="Mo P."/>
        </authorList>
    </citation>
    <scope>NUCLEOTIDE SEQUENCE [LARGE SCALE GENOMIC DNA]</scope>
    <source>
        <strain evidence="2 3">GY16</strain>
    </source>
</reference>
<gene>
    <name evidence="2" type="ORF">F9278_00625</name>
</gene>
<dbReference type="InterPro" id="IPR007138">
    <property type="entry name" value="ABM_dom"/>
</dbReference>
<name>A0A5P8KHS7_9ACTN</name>
<organism evidence="2 3">
    <name type="scientific">Streptomyces phaeolivaceus</name>
    <dbReference type="NCBI Taxonomy" id="2653200"/>
    <lineage>
        <taxon>Bacteria</taxon>
        <taxon>Bacillati</taxon>
        <taxon>Actinomycetota</taxon>
        <taxon>Actinomycetes</taxon>
        <taxon>Kitasatosporales</taxon>
        <taxon>Streptomycetaceae</taxon>
        <taxon>Streptomyces</taxon>
    </lineage>
</organism>
<evidence type="ECO:0000259" key="1">
    <source>
        <dbReference type="Pfam" id="PF03992"/>
    </source>
</evidence>
<evidence type="ECO:0000313" key="2">
    <source>
        <dbReference type="EMBL" id="QFR02289.1"/>
    </source>
</evidence>
<evidence type="ECO:0000313" key="3">
    <source>
        <dbReference type="Proteomes" id="UP000327294"/>
    </source>
</evidence>
<proteinExistence type="predicted"/>
<dbReference type="Pfam" id="PF03992">
    <property type="entry name" value="ABM"/>
    <property type="match status" value="1"/>
</dbReference>
<dbReference type="AlphaFoldDB" id="A0A5P8KHS7"/>